<evidence type="ECO:0000256" key="3">
    <source>
        <dbReference type="ARBA" id="ARBA00022801"/>
    </source>
</evidence>
<organism evidence="8 9">
    <name type="scientific">Paenibacillus amylolyticus</name>
    <dbReference type="NCBI Taxonomy" id="1451"/>
    <lineage>
        <taxon>Bacteria</taxon>
        <taxon>Bacillati</taxon>
        <taxon>Bacillota</taxon>
        <taxon>Bacilli</taxon>
        <taxon>Bacillales</taxon>
        <taxon>Paenibacillaceae</taxon>
        <taxon>Paenibacillus</taxon>
    </lineage>
</organism>
<dbReference type="EMBL" id="BCNV01000001">
    <property type="protein sequence ID" value="GAS82610.1"/>
    <property type="molecule type" value="Genomic_DNA"/>
</dbReference>
<reference evidence="8 9" key="1">
    <citation type="journal article" date="2016" name="Genome Announc.">
        <title>Draft Genome Sequence of Paenibacillus amylolyticus Heshi-A3, Isolated from Fermented Rice Bran in a Japanese Fermented Seafood Dish.</title>
        <authorList>
            <person name="Akuzawa S."/>
            <person name="Nagaoka J."/>
            <person name="Kanekatsu M."/>
            <person name="Kubota E."/>
            <person name="Ohtake R."/>
            <person name="Suzuki T."/>
            <person name="Kanesaki Y."/>
        </authorList>
    </citation>
    <scope>NUCLEOTIDE SEQUENCE [LARGE SCALE GENOMIC DNA]</scope>
    <source>
        <strain evidence="8 9">Heshi-A3</strain>
    </source>
</reference>
<evidence type="ECO:0000313" key="9">
    <source>
        <dbReference type="Proteomes" id="UP000069697"/>
    </source>
</evidence>
<dbReference type="Gene3D" id="3.40.50.300">
    <property type="entry name" value="P-loop containing nucleotide triphosphate hydrolases"/>
    <property type="match status" value="2"/>
</dbReference>
<dbReference type="GO" id="GO:0005525">
    <property type="term" value="F:GTP binding"/>
    <property type="evidence" value="ECO:0007669"/>
    <property type="project" value="UniProtKB-KW"/>
</dbReference>
<evidence type="ECO:0000313" key="8">
    <source>
        <dbReference type="EMBL" id="GAS82610.1"/>
    </source>
</evidence>
<proteinExistence type="predicted"/>
<evidence type="ECO:0000256" key="5">
    <source>
        <dbReference type="ARBA" id="ARBA00023136"/>
    </source>
</evidence>
<dbReference type="Pfam" id="PF00350">
    <property type="entry name" value="Dynamin_N"/>
    <property type="match status" value="2"/>
</dbReference>
<dbReference type="PANTHER" id="PTHR10465:SF0">
    <property type="entry name" value="SARCALUMENIN"/>
    <property type="match status" value="1"/>
</dbReference>
<accession>A0A124DXZ5</accession>
<feature type="compositionally biased region" description="Low complexity" evidence="6">
    <location>
        <begin position="573"/>
        <end position="585"/>
    </location>
</feature>
<dbReference type="InterPro" id="IPR027417">
    <property type="entry name" value="P-loop_NTPase"/>
</dbReference>
<reference evidence="9" key="2">
    <citation type="submission" date="2016-01" db="EMBL/GenBank/DDBJ databases">
        <title>Draft Genome Sequence of Paenibacillus amylolyticus Heshi-A3 that Was Isolated from Fermented Rice Bran with Aging Salted Mackerel, Which Was Named Heshiko as Traditional Fermented Seafood in Japan.</title>
        <authorList>
            <person name="Akuzawa S."/>
            <person name="Nakagawa J."/>
            <person name="Kanekatsu T."/>
            <person name="Kubota E."/>
            <person name="Ohtake R."/>
            <person name="Suzuki T."/>
            <person name="Kanesaki Y."/>
        </authorList>
    </citation>
    <scope>NUCLEOTIDE SEQUENCE [LARGE SCALE GENOMIC DNA]</scope>
    <source>
        <strain evidence="9">Heshi-A3</strain>
    </source>
</reference>
<dbReference type="CDD" id="cd09912">
    <property type="entry name" value="DLP_2"/>
    <property type="match status" value="2"/>
</dbReference>
<evidence type="ECO:0000256" key="4">
    <source>
        <dbReference type="ARBA" id="ARBA00023134"/>
    </source>
</evidence>
<keyword evidence="4" id="KW-0342">GTP-binding</keyword>
<dbReference type="Proteomes" id="UP000069697">
    <property type="component" value="Unassembled WGS sequence"/>
</dbReference>
<dbReference type="GO" id="GO:0003924">
    <property type="term" value="F:GTPase activity"/>
    <property type="evidence" value="ECO:0007669"/>
    <property type="project" value="InterPro"/>
</dbReference>
<feature type="region of interest" description="Disordered" evidence="6">
    <location>
        <begin position="279"/>
        <end position="304"/>
    </location>
</feature>
<feature type="region of interest" description="Disordered" evidence="6">
    <location>
        <begin position="541"/>
        <end position="585"/>
    </location>
</feature>
<feature type="compositionally biased region" description="Basic and acidic residues" evidence="6">
    <location>
        <begin position="281"/>
        <end position="294"/>
    </location>
</feature>
<dbReference type="RefSeq" id="WP_062835133.1">
    <property type="nucleotide sequence ID" value="NZ_BCNV01000001.1"/>
</dbReference>
<keyword evidence="2" id="KW-0547">Nucleotide-binding</keyword>
<protein>
    <submittedName>
        <fullName evidence="8">GTPase</fullName>
    </submittedName>
</protein>
<name>A0A124DXZ5_PAEAM</name>
<feature type="domain" description="Dynamin N-terminal" evidence="7">
    <location>
        <begin position="649"/>
        <end position="871"/>
    </location>
</feature>
<sequence length="1228" mass="135367">MSRTDYPKEMAKPLLPLREAMEQTGDHTAVQALTDLISKAEMKHLTIAFCGHFSAGKSSLINSLCGKRVLPSSPVPTSANVVSIRNGKPRALIYTSANVSADNSAGTLEVSPEELEAYCKNGGAYSSIEVWDDIPLLKDDAVLLDTPGVDSTDRGHSLATHSALHLADVVFYVMDYNHVQSETNLSFAKSLSDWGKPLFLIVNQIDKHRERELSFEKYTEGVEAIFAAWEVRYDGLLFTSLRDKEHRYNQWDDIPELIGHMMQEKEALITHSLASSASHVTEQHLTRQAEKREEEENSLLDEIGGKEGIERLERELELLDQQAADIRNGPSRVREKFRAELEPLLANANLTPADIRASAAGYLDSRKPGFRVGLLFSGGKTEQEKQRRASELVRLLQDQTSGQVEVHIRTMLRQLGESHQLWGAEWEQALNTELPAVDEALLEMKRSASAEVSPEYVIQFSKDVRGEIEARYRRSAMMLADRMLEALAARGEAALLALNASRAALLAQSAAAARYTALQRSAAAEAAGLRSLLPHAGPLPSGILPEVKGPHVPAVPEPGEAPGSHAGTSTSVAAQPQTPEAPPAQRAVAAAVPGPTAAAGAERRRRLDAAAARLEAAAALVEPYPAMGSAVRDLRARAASLAGGTFTLALFGAFSAGKSSFANALLGEAVLPVSPHPTTAAINRIMAPAGGAEHGTARVRMKTRDAFQEDLGYSFRLLGLGEPGTEWQKRVKSLSPQDVHPAGRPHYSFLQAAAAGWEETADQLGQDVLVDLDGYRNFVANEKKSCFVDSIDLYYSCDVTEQGIVLVDTPGADSVNARHTGVTFNYMKNADALIFVTYYNHAFSQGDRQFLNQLGRVKDSSAMDQMFFVVNASDLSSSEEELEQVLDHVSTQLRSNGIRAPRLFPVSSILAMEGKMGGDSNLLEQSGFNRFEEEFNQFAGRELADLAVGGASEEMARVIQRLKKRAEDAAQGEEALQQRRDELETIQGQSRQRIQRLAERSMKEELSQETAELLFHVRQRLAYRLGLFMAEAFHPSVLREDRGNLKTAFAACGRELLRMIAIELEQELLATTLRLEQAGQTWLMKQVTECIDEVRQLSGGVDVSLPLNERWTTPVLEEVRLEEPSGWKSYLNYFRNPKQFFEGDGRQRLQEALDPVLKQMIIEVLPAAQDKLIQFYDNQLRQSLQHQSSQLEERLDEAVSGIQDTLESGIPAEQWSSLSVQLEQMERS</sequence>
<evidence type="ECO:0000256" key="6">
    <source>
        <dbReference type="SAM" id="MobiDB-lite"/>
    </source>
</evidence>
<evidence type="ECO:0000256" key="1">
    <source>
        <dbReference type="ARBA" id="ARBA00004370"/>
    </source>
</evidence>
<dbReference type="PANTHER" id="PTHR10465">
    <property type="entry name" value="TRANSMEMBRANE GTPASE FZO1"/>
    <property type="match status" value="1"/>
</dbReference>
<comment type="subcellular location">
    <subcellularLocation>
        <location evidence="1">Membrane</location>
    </subcellularLocation>
</comment>
<keyword evidence="5" id="KW-0472">Membrane</keyword>
<dbReference type="SUPFAM" id="SSF52540">
    <property type="entry name" value="P-loop containing nucleoside triphosphate hydrolases"/>
    <property type="match status" value="2"/>
</dbReference>
<feature type="domain" description="Dynamin N-terminal" evidence="7">
    <location>
        <begin position="47"/>
        <end position="204"/>
    </location>
</feature>
<dbReference type="InterPro" id="IPR045063">
    <property type="entry name" value="Dynamin_N"/>
</dbReference>
<gene>
    <name evidence="8" type="ORF">PAHA3_2684</name>
</gene>
<comment type="caution">
    <text evidence="8">The sequence shown here is derived from an EMBL/GenBank/DDBJ whole genome shotgun (WGS) entry which is preliminary data.</text>
</comment>
<dbReference type="InterPro" id="IPR027094">
    <property type="entry name" value="Mitofusin_fam"/>
</dbReference>
<evidence type="ECO:0000256" key="2">
    <source>
        <dbReference type="ARBA" id="ARBA00022741"/>
    </source>
</evidence>
<dbReference type="GO" id="GO:0016020">
    <property type="term" value="C:membrane"/>
    <property type="evidence" value="ECO:0007669"/>
    <property type="project" value="UniProtKB-SubCell"/>
</dbReference>
<keyword evidence="3" id="KW-0378">Hydrolase</keyword>
<evidence type="ECO:0000259" key="7">
    <source>
        <dbReference type="Pfam" id="PF00350"/>
    </source>
</evidence>
<dbReference type="AlphaFoldDB" id="A0A124DXZ5"/>